<dbReference type="InterPro" id="IPR011006">
    <property type="entry name" value="CheY-like_superfamily"/>
</dbReference>
<accession>A0A840AXR3</accession>
<evidence type="ECO:0000256" key="1">
    <source>
        <dbReference type="ARBA" id="ARBA00022553"/>
    </source>
</evidence>
<dbReference type="Pfam" id="PF00072">
    <property type="entry name" value="Response_reg"/>
    <property type="match status" value="1"/>
</dbReference>
<dbReference type="PANTHER" id="PTHR44591:SF3">
    <property type="entry name" value="RESPONSE REGULATORY DOMAIN-CONTAINING PROTEIN"/>
    <property type="match status" value="1"/>
</dbReference>
<keyword evidence="5" id="KW-1185">Reference proteome</keyword>
<proteinExistence type="predicted"/>
<dbReference type="SMART" id="SM00448">
    <property type="entry name" value="REC"/>
    <property type="match status" value="1"/>
</dbReference>
<dbReference type="AlphaFoldDB" id="A0A840AXR3"/>
<name>A0A840AXR3_9SPHN</name>
<gene>
    <name evidence="4" type="ORF">GGR91_000653</name>
</gene>
<sequence>MNSLLNGASAQQFHSSSSILLIDDESEILPEYQEFFELAGFRTFTCADPVQGMAMVLETPDIAVVITDLRMAHLDGISMIKDLRASLPAERHVHFMILTGDASSELCDDLADIPIFLKPADTDALVAAIRSVLVC</sequence>
<comment type="caution">
    <text evidence="4">The sequence shown here is derived from an EMBL/GenBank/DDBJ whole genome shotgun (WGS) entry which is preliminary data.</text>
</comment>
<dbReference type="RefSeq" id="WP_183940010.1">
    <property type="nucleotide sequence ID" value="NZ_BAABBG010000001.1"/>
</dbReference>
<dbReference type="Gene3D" id="3.40.50.2300">
    <property type="match status" value="1"/>
</dbReference>
<evidence type="ECO:0000313" key="4">
    <source>
        <dbReference type="EMBL" id="MBB3942431.1"/>
    </source>
</evidence>
<protein>
    <submittedName>
        <fullName evidence="4">DNA-binding response OmpR family regulator</fullName>
    </submittedName>
</protein>
<evidence type="ECO:0000313" key="5">
    <source>
        <dbReference type="Proteomes" id="UP000581447"/>
    </source>
</evidence>
<evidence type="ECO:0000256" key="2">
    <source>
        <dbReference type="PROSITE-ProRule" id="PRU00169"/>
    </source>
</evidence>
<dbReference type="InterPro" id="IPR001789">
    <property type="entry name" value="Sig_transdc_resp-reg_receiver"/>
</dbReference>
<feature type="domain" description="Response regulatory" evidence="3">
    <location>
        <begin position="18"/>
        <end position="133"/>
    </location>
</feature>
<feature type="modified residue" description="4-aspartylphosphate" evidence="2">
    <location>
        <position position="68"/>
    </location>
</feature>
<dbReference type="SUPFAM" id="SSF52172">
    <property type="entry name" value="CheY-like"/>
    <property type="match status" value="1"/>
</dbReference>
<dbReference type="InterPro" id="IPR050595">
    <property type="entry name" value="Bact_response_regulator"/>
</dbReference>
<dbReference type="PANTHER" id="PTHR44591">
    <property type="entry name" value="STRESS RESPONSE REGULATOR PROTEIN 1"/>
    <property type="match status" value="1"/>
</dbReference>
<evidence type="ECO:0000259" key="3">
    <source>
        <dbReference type="PROSITE" id="PS50110"/>
    </source>
</evidence>
<reference evidence="4 5" key="1">
    <citation type="submission" date="2020-08" db="EMBL/GenBank/DDBJ databases">
        <title>Genomic Encyclopedia of Type Strains, Phase IV (KMG-IV): sequencing the most valuable type-strain genomes for metagenomic binning, comparative biology and taxonomic classification.</title>
        <authorList>
            <person name="Goeker M."/>
        </authorList>
    </citation>
    <scope>NUCLEOTIDE SEQUENCE [LARGE SCALE GENOMIC DNA]</scope>
    <source>
        <strain evidence="4 5">DSM 29050</strain>
    </source>
</reference>
<dbReference type="PROSITE" id="PS50110">
    <property type="entry name" value="RESPONSE_REGULATORY"/>
    <property type="match status" value="1"/>
</dbReference>
<keyword evidence="1 2" id="KW-0597">Phosphoprotein</keyword>
<dbReference type="Proteomes" id="UP000581447">
    <property type="component" value="Unassembled WGS sequence"/>
</dbReference>
<dbReference type="GO" id="GO:0003677">
    <property type="term" value="F:DNA binding"/>
    <property type="evidence" value="ECO:0007669"/>
    <property type="project" value="UniProtKB-KW"/>
</dbReference>
<dbReference type="EMBL" id="JACIEA010000001">
    <property type="protein sequence ID" value="MBB3942431.1"/>
    <property type="molecule type" value="Genomic_DNA"/>
</dbReference>
<keyword evidence="4" id="KW-0238">DNA-binding</keyword>
<organism evidence="4 5">
    <name type="scientific">Sphingorhabdus rigui</name>
    <dbReference type="NCBI Taxonomy" id="1282858"/>
    <lineage>
        <taxon>Bacteria</taxon>
        <taxon>Pseudomonadati</taxon>
        <taxon>Pseudomonadota</taxon>
        <taxon>Alphaproteobacteria</taxon>
        <taxon>Sphingomonadales</taxon>
        <taxon>Sphingomonadaceae</taxon>
        <taxon>Sphingorhabdus</taxon>
    </lineage>
</organism>
<dbReference type="GO" id="GO:0000160">
    <property type="term" value="P:phosphorelay signal transduction system"/>
    <property type="evidence" value="ECO:0007669"/>
    <property type="project" value="InterPro"/>
</dbReference>